<dbReference type="EMBL" id="JBHRST010000002">
    <property type="protein sequence ID" value="MFC3096567.1"/>
    <property type="molecule type" value="Genomic_DNA"/>
</dbReference>
<dbReference type="Pfam" id="PF07372">
    <property type="entry name" value="DUF1491"/>
    <property type="match status" value="1"/>
</dbReference>
<proteinExistence type="predicted"/>
<dbReference type="InterPro" id="IPR009964">
    <property type="entry name" value="DUF1491"/>
</dbReference>
<evidence type="ECO:0000313" key="1">
    <source>
        <dbReference type="EMBL" id="MFC3096567.1"/>
    </source>
</evidence>
<name>A0ABV7E3Y2_9SPHN</name>
<dbReference type="RefSeq" id="WP_336925599.1">
    <property type="nucleotide sequence ID" value="NZ_JBANRO010000004.1"/>
</dbReference>
<evidence type="ECO:0000313" key="2">
    <source>
        <dbReference type="Proteomes" id="UP001595456"/>
    </source>
</evidence>
<organism evidence="1 2">
    <name type="scientific">Alteraurantiacibacter palmitatis</name>
    <dbReference type="NCBI Taxonomy" id="2054628"/>
    <lineage>
        <taxon>Bacteria</taxon>
        <taxon>Pseudomonadati</taxon>
        <taxon>Pseudomonadota</taxon>
        <taxon>Alphaproteobacteria</taxon>
        <taxon>Sphingomonadales</taxon>
        <taxon>Erythrobacteraceae</taxon>
        <taxon>Alteraurantiacibacter</taxon>
    </lineage>
</organism>
<reference evidence="2" key="1">
    <citation type="journal article" date="2019" name="Int. J. Syst. Evol. Microbiol.">
        <title>The Global Catalogue of Microorganisms (GCM) 10K type strain sequencing project: providing services to taxonomists for standard genome sequencing and annotation.</title>
        <authorList>
            <consortium name="The Broad Institute Genomics Platform"/>
            <consortium name="The Broad Institute Genome Sequencing Center for Infectious Disease"/>
            <person name="Wu L."/>
            <person name="Ma J."/>
        </authorList>
    </citation>
    <scope>NUCLEOTIDE SEQUENCE [LARGE SCALE GENOMIC DNA]</scope>
    <source>
        <strain evidence="2">KCTC 52607</strain>
    </source>
</reference>
<keyword evidence="2" id="KW-1185">Reference proteome</keyword>
<protein>
    <submittedName>
        <fullName evidence="1">DUF1491 family protein</fullName>
    </submittedName>
</protein>
<dbReference type="Gene3D" id="3.40.1530.20">
    <property type="entry name" value="Protein of unknown function (DUF1491)"/>
    <property type="match status" value="1"/>
</dbReference>
<comment type="caution">
    <text evidence="1">The sequence shown here is derived from an EMBL/GenBank/DDBJ whole genome shotgun (WGS) entry which is preliminary data.</text>
</comment>
<dbReference type="Proteomes" id="UP001595456">
    <property type="component" value="Unassembled WGS sequence"/>
</dbReference>
<accession>A0ABV7E3Y2</accession>
<sequence>MDEARLPAHLEVSGLIRAVDAAGGFGTVIAKGERDAGTLLVICCERGTNAQAFERMPQVDGTRKWTRVKVQDPENPDEFSAYCERRRAQDPDLWVIELDIANAERFILANETNG</sequence>
<gene>
    <name evidence="1" type="ORF">ACFODU_01970</name>
</gene>